<comment type="caution">
    <text evidence="1">The sequence shown here is derived from an EMBL/GenBank/DDBJ whole genome shotgun (WGS) entry which is preliminary data.</text>
</comment>
<name>A0ACB9CEB1_9ASTR</name>
<evidence type="ECO:0000313" key="2">
    <source>
        <dbReference type="Proteomes" id="UP001056120"/>
    </source>
</evidence>
<dbReference type="EMBL" id="CM042038">
    <property type="protein sequence ID" value="KAI3732585.1"/>
    <property type="molecule type" value="Genomic_DNA"/>
</dbReference>
<reference evidence="1 2" key="2">
    <citation type="journal article" date="2022" name="Mol. Ecol. Resour.">
        <title>The genomes of chicory, endive, great burdock and yacon provide insights into Asteraceae paleo-polyploidization history and plant inulin production.</title>
        <authorList>
            <person name="Fan W."/>
            <person name="Wang S."/>
            <person name="Wang H."/>
            <person name="Wang A."/>
            <person name="Jiang F."/>
            <person name="Liu H."/>
            <person name="Zhao H."/>
            <person name="Xu D."/>
            <person name="Zhang Y."/>
        </authorList>
    </citation>
    <scope>NUCLEOTIDE SEQUENCE [LARGE SCALE GENOMIC DNA]</scope>
    <source>
        <strain evidence="2">cv. Yunnan</strain>
        <tissue evidence="1">Leaves</tissue>
    </source>
</reference>
<organism evidence="1 2">
    <name type="scientific">Smallanthus sonchifolius</name>
    <dbReference type="NCBI Taxonomy" id="185202"/>
    <lineage>
        <taxon>Eukaryota</taxon>
        <taxon>Viridiplantae</taxon>
        <taxon>Streptophyta</taxon>
        <taxon>Embryophyta</taxon>
        <taxon>Tracheophyta</taxon>
        <taxon>Spermatophyta</taxon>
        <taxon>Magnoliopsida</taxon>
        <taxon>eudicotyledons</taxon>
        <taxon>Gunneridae</taxon>
        <taxon>Pentapetalae</taxon>
        <taxon>asterids</taxon>
        <taxon>campanulids</taxon>
        <taxon>Asterales</taxon>
        <taxon>Asteraceae</taxon>
        <taxon>Asteroideae</taxon>
        <taxon>Heliantheae alliance</taxon>
        <taxon>Millerieae</taxon>
        <taxon>Smallanthus</taxon>
    </lineage>
</organism>
<evidence type="ECO:0000313" key="1">
    <source>
        <dbReference type="EMBL" id="KAI3732585.1"/>
    </source>
</evidence>
<protein>
    <submittedName>
        <fullName evidence="1">Uncharacterized protein</fullName>
    </submittedName>
</protein>
<gene>
    <name evidence="1" type="ORF">L1987_63791</name>
</gene>
<accession>A0ACB9CEB1</accession>
<keyword evidence="2" id="KW-1185">Reference proteome</keyword>
<reference evidence="2" key="1">
    <citation type="journal article" date="2022" name="Mol. Ecol. Resour.">
        <title>The genomes of chicory, endive, great burdock and yacon provide insights into Asteraceae palaeo-polyploidization history and plant inulin production.</title>
        <authorList>
            <person name="Fan W."/>
            <person name="Wang S."/>
            <person name="Wang H."/>
            <person name="Wang A."/>
            <person name="Jiang F."/>
            <person name="Liu H."/>
            <person name="Zhao H."/>
            <person name="Xu D."/>
            <person name="Zhang Y."/>
        </authorList>
    </citation>
    <scope>NUCLEOTIDE SEQUENCE [LARGE SCALE GENOMIC DNA]</scope>
    <source>
        <strain evidence="2">cv. Yunnan</strain>
    </source>
</reference>
<sequence>MLKFSLCDEFEGNRVRVKVKGRVLDSNPVSVDNWRTQTSSFANWGKIRSEEILIYGKKIETSTQTLQAVQTISLI</sequence>
<dbReference type="Proteomes" id="UP001056120">
    <property type="component" value="Linkage Group LG21"/>
</dbReference>
<proteinExistence type="predicted"/>